<evidence type="ECO:0000313" key="5">
    <source>
        <dbReference type="Proteomes" id="UP001501353"/>
    </source>
</evidence>
<protein>
    <recommendedName>
        <fullName evidence="3">TadE-like domain-containing protein</fullName>
    </recommendedName>
</protein>
<feature type="transmembrane region" description="Helical" evidence="2">
    <location>
        <begin position="37"/>
        <end position="58"/>
    </location>
</feature>
<evidence type="ECO:0000313" key="4">
    <source>
        <dbReference type="EMBL" id="GAA4018646.1"/>
    </source>
</evidence>
<reference evidence="5" key="1">
    <citation type="journal article" date="2019" name="Int. J. Syst. Evol. Microbiol.">
        <title>The Global Catalogue of Microorganisms (GCM) 10K type strain sequencing project: providing services to taxonomists for standard genome sequencing and annotation.</title>
        <authorList>
            <consortium name="The Broad Institute Genomics Platform"/>
            <consortium name="The Broad Institute Genome Sequencing Center for Infectious Disease"/>
            <person name="Wu L."/>
            <person name="Ma J."/>
        </authorList>
    </citation>
    <scope>NUCLEOTIDE SEQUENCE [LARGE SCALE GENOMIC DNA]</scope>
    <source>
        <strain evidence="5">JCM 16673</strain>
    </source>
</reference>
<evidence type="ECO:0000259" key="3">
    <source>
        <dbReference type="Pfam" id="PF07811"/>
    </source>
</evidence>
<dbReference type="Proteomes" id="UP001501353">
    <property type="component" value="Unassembled WGS sequence"/>
</dbReference>
<feature type="compositionally biased region" description="Low complexity" evidence="1">
    <location>
        <begin position="276"/>
        <end position="285"/>
    </location>
</feature>
<proteinExistence type="predicted"/>
<feature type="domain" description="TadE-like" evidence="3">
    <location>
        <begin position="29"/>
        <end position="71"/>
    </location>
</feature>
<organism evidence="4 5">
    <name type="scientific">Actimicrobium antarcticum</name>
    <dbReference type="NCBI Taxonomy" id="1051899"/>
    <lineage>
        <taxon>Bacteria</taxon>
        <taxon>Pseudomonadati</taxon>
        <taxon>Pseudomonadota</taxon>
        <taxon>Betaproteobacteria</taxon>
        <taxon>Burkholderiales</taxon>
        <taxon>Oxalobacteraceae</taxon>
        <taxon>Actimicrobium</taxon>
    </lineage>
</organism>
<keyword evidence="2" id="KW-1133">Transmembrane helix</keyword>
<dbReference type="Pfam" id="PF07811">
    <property type="entry name" value="TadE"/>
    <property type="match status" value="1"/>
</dbReference>
<keyword evidence="5" id="KW-1185">Reference proteome</keyword>
<evidence type="ECO:0000256" key="1">
    <source>
        <dbReference type="SAM" id="MobiDB-lite"/>
    </source>
</evidence>
<dbReference type="EMBL" id="BAAAZE010000007">
    <property type="protein sequence ID" value="GAA4018646.1"/>
    <property type="molecule type" value="Genomic_DNA"/>
</dbReference>
<gene>
    <name evidence="4" type="ORF">GCM10022212_13230</name>
</gene>
<evidence type="ECO:0000256" key="2">
    <source>
        <dbReference type="SAM" id="Phobius"/>
    </source>
</evidence>
<dbReference type="InterPro" id="IPR012495">
    <property type="entry name" value="TadE-like_dom"/>
</dbReference>
<sequence>MAAVGSNLPSPMIPTTISVPIQTVCKQQGSAVIEFTVIGPLLVMMGLSILQYGLLYFAKNQYNHASFMAARAGSVTNASLTSIEQAYAAALVPIYGGGTNPAMLQAAFARALSDVQANARIDILNPTSESFTDFNSPILQARYGLQGGRHVIPNSGQAFKPASIVMPQSGQNIQDANLLKLRITMGYRPQVPLVGQIYTRYLRWLDNGADPAASALIKAGRIPVVTHVTLQMQSDAIEGSSFSTSGPIHGVPPTDPGNPRSPAGPAPDCGSAFCTEPASPSASEPPLEPPCF</sequence>
<accession>A0ABP7SZ70</accession>
<comment type="caution">
    <text evidence="4">The sequence shown here is derived from an EMBL/GenBank/DDBJ whole genome shotgun (WGS) entry which is preliminary data.</text>
</comment>
<name>A0ABP7SZ70_9BURK</name>
<keyword evidence="2" id="KW-0472">Membrane</keyword>
<feature type="region of interest" description="Disordered" evidence="1">
    <location>
        <begin position="238"/>
        <end position="292"/>
    </location>
</feature>
<keyword evidence="2" id="KW-0812">Transmembrane</keyword>